<name>A0ABW3SR30_9BACT</name>
<dbReference type="InterPro" id="IPR052893">
    <property type="entry name" value="TCS_response_regulator"/>
</dbReference>
<sequence>MYKKVFIVDDDEVSIFLTETVLVTENFALEYSTFLNPAEALEHLLQLLTQGEQNLPEVLFLDLNMPFMSGWDFLDALKPYNQQLKQQCKIYILTSSVDICEMERSKNYSILAGFLHKPVGDDILHVLKTL</sequence>
<dbReference type="InterPro" id="IPR011006">
    <property type="entry name" value="CheY-like_superfamily"/>
</dbReference>
<dbReference type="Gene3D" id="3.40.50.2300">
    <property type="match status" value="1"/>
</dbReference>
<evidence type="ECO:0000256" key="1">
    <source>
        <dbReference type="PROSITE-ProRule" id="PRU00169"/>
    </source>
</evidence>
<feature type="modified residue" description="4-aspartylphosphate" evidence="1">
    <location>
        <position position="62"/>
    </location>
</feature>
<protein>
    <submittedName>
        <fullName evidence="3">Response regulator</fullName>
    </submittedName>
</protein>
<dbReference type="Proteomes" id="UP001597094">
    <property type="component" value="Unassembled WGS sequence"/>
</dbReference>
<proteinExistence type="predicted"/>
<gene>
    <name evidence="3" type="ORF">ACFQ2O_14145</name>
</gene>
<dbReference type="Pfam" id="PF00072">
    <property type="entry name" value="Response_reg"/>
    <property type="match status" value="1"/>
</dbReference>
<reference evidence="4" key="1">
    <citation type="journal article" date="2019" name="Int. J. Syst. Evol. Microbiol.">
        <title>The Global Catalogue of Microorganisms (GCM) 10K type strain sequencing project: providing services to taxonomists for standard genome sequencing and annotation.</title>
        <authorList>
            <consortium name="The Broad Institute Genomics Platform"/>
            <consortium name="The Broad Institute Genome Sequencing Center for Infectious Disease"/>
            <person name="Wu L."/>
            <person name="Ma J."/>
        </authorList>
    </citation>
    <scope>NUCLEOTIDE SEQUENCE [LARGE SCALE GENOMIC DNA]</scope>
    <source>
        <strain evidence="4">JCM 31319</strain>
    </source>
</reference>
<dbReference type="SUPFAM" id="SSF52172">
    <property type="entry name" value="CheY-like"/>
    <property type="match status" value="1"/>
</dbReference>
<dbReference type="EMBL" id="JBHTLD010000134">
    <property type="protein sequence ID" value="MFD1187354.1"/>
    <property type="molecule type" value="Genomic_DNA"/>
</dbReference>
<dbReference type="PROSITE" id="PS50110">
    <property type="entry name" value="RESPONSE_REGULATORY"/>
    <property type="match status" value="1"/>
</dbReference>
<keyword evidence="4" id="KW-1185">Reference proteome</keyword>
<dbReference type="InterPro" id="IPR001789">
    <property type="entry name" value="Sig_transdc_resp-reg_receiver"/>
</dbReference>
<accession>A0ABW3SR30</accession>
<evidence type="ECO:0000313" key="3">
    <source>
        <dbReference type="EMBL" id="MFD1187354.1"/>
    </source>
</evidence>
<dbReference type="PANTHER" id="PTHR44520:SF2">
    <property type="entry name" value="RESPONSE REGULATOR RCP1"/>
    <property type="match status" value="1"/>
</dbReference>
<evidence type="ECO:0000259" key="2">
    <source>
        <dbReference type="PROSITE" id="PS50110"/>
    </source>
</evidence>
<organism evidence="3 4">
    <name type="scientific">Pontibacter rugosus</name>
    <dbReference type="NCBI Taxonomy" id="1745966"/>
    <lineage>
        <taxon>Bacteria</taxon>
        <taxon>Pseudomonadati</taxon>
        <taxon>Bacteroidota</taxon>
        <taxon>Cytophagia</taxon>
        <taxon>Cytophagales</taxon>
        <taxon>Hymenobacteraceae</taxon>
        <taxon>Pontibacter</taxon>
    </lineage>
</organism>
<evidence type="ECO:0000313" key="4">
    <source>
        <dbReference type="Proteomes" id="UP001597094"/>
    </source>
</evidence>
<comment type="caution">
    <text evidence="3">The sequence shown here is derived from an EMBL/GenBank/DDBJ whole genome shotgun (WGS) entry which is preliminary data.</text>
</comment>
<dbReference type="RefSeq" id="WP_377528728.1">
    <property type="nucleotide sequence ID" value="NZ_JBHTLD010000134.1"/>
</dbReference>
<dbReference type="PANTHER" id="PTHR44520">
    <property type="entry name" value="RESPONSE REGULATOR RCP1-RELATED"/>
    <property type="match status" value="1"/>
</dbReference>
<keyword evidence="1" id="KW-0597">Phosphoprotein</keyword>
<feature type="domain" description="Response regulatory" evidence="2">
    <location>
        <begin position="4"/>
        <end position="130"/>
    </location>
</feature>
<dbReference type="SMART" id="SM00448">
    <property type="entry name" value="REC"/>
    <property type="match status" value="1"/>
</dbReference>